<dbReference type="EMBL" id="FO203512">
    <property type="protein sequence ID" value="CCK76587.1"/>
    <property type="molecule type" value="Genomic_DNA"/>
</dbReference>
<proteinExistence type="predicted"/>
<protein>
    <submittedName>
        <fullName evidence="1">Lipase</fullName>
    </submittedName>
</protein>
<gene>
    <name evidence="1" type="ORF">OLEAN_C24110</name>
</gene>
<organism evidence="1 2">
    <name type="scientific">Oleispira antarctica RB-8</name>
    <dbReference type="NCBI Taxonomy" id="698738"/>
    <lineage>
        <taxon>Bacteria</taxon>
        <taxon>Pseudomonadati</taxon>
        <taxon>Pseudomonadota</taxon>
        <taxon>Gammaproteobacteria</taxon>
        <taxon>Oceanospirillales</taxon>
        <taxon>Oceanospirillaceae</taxon>
        <taxon>Oleispira</taxon>
    </lineage>
</organism>
<dbReference type="AlphaFoldDB" id="R4YNP1"/>
<accession>R4YNP1</accession>
<dbReference type="Proteomes" id="UP000032749">
    <property type="component" value="Chromosome"/>
</dbReference>
<name>R4YNP1_OLEAN</name>
<evidence type="ECO:0000313" key="2">
    <source>
        <dbReference type="Proteomes" id="UP000032749"/>
    </source>
</evidence>
<sequence>MRTKQFLDGEPSEYCGEGQSYVNGVHYFSWGSTGIFTHFLDVSDPILALTA</sequence>
<evidence type="ECO:0000313" key="1">
    <source>
        <dbReference type="EMBL" id="CCK76587.1"/>
    </source>
</evidence>
<dbReference type="HOGENOM" id="CLU_3101557_0_0_6"/>
<dbReference type="KEGG" id="oai:OLEAN_C24110"/>
<keyword evidence="2" id="KW-1185">Reference proteome</keyword>
<reference evidence="1 2" key="1">
    <citation type="journal article" date="2013" name="Nat. Commun.">
        <title>Genome sequence and functional genomic analysis of the oil-degrading bacterium Oleispira antarctica.</title>
        <authorList>
            <person name="Kube M."/>
            <person name="Chernikova T.N."/>
            <person name="Al-Ramahi Y."/>
            <person name="Beloqui A."/>
            <person name="Lopez-Cortez N."/>
            <person name="Guazzaroni M.E."/>
            <person name="Heipieper H.J."/>
            <person name="Klages S."/>
            <person name="Kotsyurbenko O.R."/>
            <person name="Langer I."/>
            <person name="Nechitaylo T.Y."/>
            <person name="Lunsdorf H."/>
            <person name="Fernandez M."/>
            <person name="Juarez S."/>
            <person name="Ciordia S."/>
            <person name="Singer A."/>
            <person name="Kagan O."/>
            <person name="Egorova O."/>
            <person name="Petit P.A."/>
            <person name="Stogios P."/>
            <person name="Kim Y."/>
            <person name="Tchigvintsev A."/>
            <person name="Flick R."/>
            <person name="Denaro R."/>
            <person name="Genovese M."/>
            <person name="Albar J.P."/>
            <person name="Reva O.N."/>
            <person name="Martinez-Gomariz M."/>
            <person name="Tran H."/>
            <person name="Ferrer M."/>
            <person name="Savchenko A."/>
            <person name="Yakunin A.F."/>
            <person name="Yakimov M.M."/>
            <person name="Golyshina O.V."/>
            <person name="Reinhardt R."/>
            <person name="Golyshin P.N."/>
        </authorList>
    </citation>
    <scope>NUCLEOTIDE SEQUENCE [LARGE SCALE GENOMIC DNA]</scope>
</reference>
<dbReference type="STRING" id="698738.OLEAN_C24110"/>